<name>A0ABZ0IHB5_9GAMM</name>
<dbReference type="SUPFAM" id="SSF56112">
    <property type="entry name" value="Protein kinase-like (PK-like)"/>
    <property type="match status" value="1"/>
</dbReference>
<dbReference type="InterPro" id="IPR011009">
    <property type="entry name" value="Kinase-like_dom_sf"/>
</dbReference>
<dbReference type="CDD" id="cd05151">
    <property type="entry name" value="ChoK-like"/>
    <property type="match status" value="1"/>
</dbReference>
<feature type="domain" description="Aminoglycoside phosphotransferase" evidence="1">
    <location>
        <begin position="43"/>
        <end position="242"/>
    </location>
</feature>
<dbReference type="RefSeq" id="WP_407329768.1">
    <property type="nucleotide sequence ID" value="NZ_CP136865.1"/>
</dbReference>
<dbReference type="PANTHER" id="PTHR40086">
    <property type="entry name" value="PHOSPHOTRANSFERASE YTMP-RELATED"/>
    <property type="match status" value="1"/>
</dbReference>
<gene>
    <name evidence="2" type="ORF">R0137_07485</name>
</gene>
<dbReference type="PANTHER" id="PTHR40086:SF1">
    <property type="entry name" value="CELL CYCLE REGULATOR CCRZ"/>
    <property type="match status" value="1"/>
</dbReference>
<dbReference type="Gene3D" id="3.30.200.20">
    <property type="entry name" value="Phosphorylase Kinase, domain 1"/>
    <property type="match status" value="1"/>
</dbReference>
<dbReference type="EMBL" id="CP136865">
    <property type="protein sequence ID" value="WOJ98402.1"/>
    <property type="molecule type" value="Genomic_DNA"/>
</dbReference>
<dbReference type="Gene3D" id="3.90.1200.10">
    <property type="match status" value="1"/>
</dbReference>
<dbReference type="GO" id="GO:0016301">
    <property type="term" value="F:kinase activity"/>
    <property type="evidence" value="ECO:0007669"/>
    <property type="project" value="UniProtKB-KW"/>
</dbReference>
<evidence type="ECO:0000313" key="3">
    <source>
        <dbReference type="Proteomes" id="UP001626549"/>
    </source>
</evidence>
<evidence type="ECO:0000313" key="2">
    <source>
        <dbReference type="EMBL" id="WOJ98402.1"/>
    </source>
</evidence>
<protein>
    <submittedName>
        <fullName evidence="2">Choline kinase family protein</fullName>
    </submittedName>
</protein>
<dbReference type="Proteomes" id="UP001626549">
    <property type="component" value="Chromosome"/>
</dbReference>
<accession>A0ABZ0IHB5</accession>
<proteinExistence type="predicted"/>
<dbReference type="Pfam" id="PF01636">
    <property type="entry name" value="APH"/>
    <property type="match status" value="1"/>
</dbReference>
<dbReference type="InterPro" id="IPR052077">
    <property type="entry name" value="CcrZ_PhaseVar_Mediator"/>
</dbReference>
<keyword evidence="3" id="KW-1185">Reference proteome</keyword>
<reference evidence="2 3" key="1">
    <citation type="submission" date="2023-10" db="EMBL/GenBank/DDBJ databases">
        <title>Two novel species belonging to the OM43/NOR5 clade.</title>
        <authorList>
            <person name="Park M."/>
        </authorList>
    </citation>
    <scope>NUCLEOTIDE SEQUENCE [LARGE SCALE GENOMIC DNA]</scope>
    <source>
        <strain evidence="2 3">IMCC45268</strain>
    </source>
</reference>
<keyword evidence="2" id="KW-0808">Transferase</keyword>
<organism evidence="2 3">
    <name type="scientific">Congregibacter brevis</name>
    <dbReference type="NCBI Taxonomy" id="3081201"/>
    <lineage>
        <taxon>Bacteria</taxon>
        <taxon>Pseudomonadati</taxon>
        <taxon>Pseudomonadota</taxon>
        <taxon>Gammaproteobacteria</taxon>
        <taxon>Cellvibrionales</taxon>
        <taxon>Halieaceae</taxon>
        <taxon>Congregibacter</taxon>
    </lineage>
</organism>
<sequence length="293" mass="32427">MEAVATELASSSNKQLVREVCQDYALWAPELSGPPSPGAVLNGGHNHSLQLIESPEQQWVVRIATTELRDLRQREAEATAQRFAANAGIGPKLLLSDPQRGITVMEYIDGAKDHQSSAVELAMLFSEIHALPAQGERLFSPETLRQHRVIASADSELARLLERGESRIKNAMDCIEEASSLPPVFCHNDLLRANRISSKGRLYALDWEYAAPGDPLFDLAVCASELDNQSAEELLFQYLRRLPSTEEERRFKAQSLLYACIEACWLSAHKGNTRESAASRQRIAKLLSAESSS</sequence>
<dbReference type="InterPro" id="IPR002575">
    <property type="entry name" value="Aminoglycoside_PTrfase"/>
</dbReference>
<keyword evidence="2" id="KW-0418">Kinase</keyword>
<evidence type="ECO:0000259" key="1">
    <source>
        <dbReference type="Pfam" id="PF01636"/>
    </source>
</evidence>